<evidence type="ECO:0000256" key="2">
    <source>
        <dbReference type="RuleBase" id="RU102079"/>
    </source>
</evidence>
<evidence type="ECO:0000259" key="5">
    <source>
        <dbReference type="PROSITE" id="PS51304"/>
    </source>
</evidence>
<dbReference type="InterPro" id="IPR013320">
    <property type="entry name" value="ConA-like_dom_sf"/>
</dbReference>
<dbReference type="InterPro" id="IPR001079">
    <property type="entry name" value="Galectin_CRD"/>
</dbReference>
<feature type="region of interest" description="Disordered" evidence="3">
    <location>
        <begin position="323"/>
        <end position="360"/>
    </location>
</feature>
<keyword evidence="4" id="KW-0812">Transmembrane</keyword>
<keyword evidence="6" id="KW-1185">Reference proteome</keyword>
<protein>
    <recommendedName>
        <fullName evidence="2">Galectin</fullName>
    </recommendedName>
</protein>
<evidence type="ECO:0000313" key="7">
    <source>
        <dbReference type="WBParaSite" id="MBELARI_LOCUS19917"/>
    </source>
</evidence>
<reference evidence="7" key="1">
    <citation type="submission" date="2024-02" db="UniProtKB">
        <authorList>
            <consortium name="WormBaseParasite"/>
        </authorList>
    </citation>
    <scope>IDENTIFICATION</scope>
</reference>
<dbReference type="SMART" id="SM00908">
    <property type="entry name" value="Gal-bind_lectin"/>
    <property type="match status" value="2"/>
</dbReference>
<dbReference type="GO" id="GO:0016936">
    <property type="term" value="F:galactoside binding"/>
    <property type="evidence" value="ECO:0007669"/>
    <property type="project" value="TreeGrafter"/>
</dbReference>
<dbReference type="Pfam" id="PF00337">
    <property type="entry name" value="Gal-bind_lectin"/>
    <property type="match status" value="1"/>
</dbReference>
<keyword evidence="1 2" id="KW-0430">Lectin</keyword>
<organism evidence="6 7">
    <name type="scientific">Mesorhabditis belari</name>
    <dbReference type="NCBI Taxonomy" id="2138241"/>
    <lineage>
        <taxon>Eukaryota</taxon>
        <taxon>Metazoa</taxon>
        <taxon>Ecdysozoa</taxon>
        <taxon>Nematoda</taxon>
        <taxon>Chromadorea</taxon>
        <taxon>Rhabditida</taxon>
        <taxon>Rhabditina</taxon>
        <taxon>Rhabditomorpha</taxon>
        <taxon>Rhabditoidea</taxon>
        <taxon>Rhabditidae</taxon>
        <taxon>Mesorhabditinae</taxon>
        <taxon>Mesorhabditis</taxon>
    </lineage>
</organism>
<dbReference type="Proteomes" id="UP000887575">
    <property type="component" value="Unassembled WGS sequence"/>
</dbReference>
<dbReference type="WBParaSite" id="MBELARI_LOCUS19917">
    <property type="protein sequence ID" value="MBELARI_LOCUS19917"/>
    <property type="gene ID" value="MBELARI_LOCUS19917"/>
</dbReference>
<dbReference type="PROSITE" id="PS51304">
    <property type="entry name" value="GALECTIN"/>
    <property type="match status" value="1"/>
</dbReference>
<dbReference type="PANTHER" id="PTHR11346">
    <property type="entry name" value="GALECTIN"/>
    <property type="match status" value="1"/>
</dbReference>
<dbReference type="SUPFAM" id="SSF49899">
    <property type="entry name" value="Concanavalin A-like lectins/glucanases"/>
    <property type="match status" value="1"/>
</dbReference>
<feature type="domain" description="Galectin" evidence="5">
    <location>
        <begin position="386"/>
        <end position="523"/>
    </location>
</feature>
<proteinExistence type="predicted"/>
<feature type="compositionally biased region" description="Low complexity" evidence="3">
    <location>
        <begin position="327"/>
        <end position="355"/>
    </location>
</feature>
<feature type="transmembrane region" description="Helical" evidence="4">
    <location>
        <begin position="79"/>
        <end position="96"/>
    </location>
</feature>
<sequence>MINGEEETKKMPPHVQKYRIGEAIKDSPTHDYDGLAQKNFDHFQKPIDLNQIRARGLPDKTPERQSKTSFRWKDVGMHSLRIAIIVAGGLAVFFWICSQRNPSDGSKIGWVGEANYSLPAYFELKSPMIVGQNIHIVGNIKEDATKICVYLLKNDTDPSTLLRVCSFFTKDSGLTDGYSEYTAVMQNGTETSKTTNPYERLGEYDLRMRILSGYVQVFAQGGEIGIFERPDLSEVTHVVASGDFDTITLISISGGNYSNPFTGSYTLPFNYRLDIAAQPLPKVDSTLVHMENLLETPTTTVSPNKTEMDDPFKNYELEHRRVKRKGSFSSRGSSGARSSSSGSRASSTSRSTSGVHSTVQVASRSYGGATGGRSTFNFASSPILIVPPSYSYRTTTGSIIYMHSYSGSHATLSNGFLYPTSKMVNISLIADENTYPMQVSINFQAKTIERNAKVDGVWGEVEKKGSMPMDNWRIFSCTIVNSNSTFEIYFNGVHFTPFKQRTTKSVLRVHLEGDLELFSIGSTLKTQ</sequence>
<dbReference type="GO" id="GO:0030246">
    <property type="term" value="F:carbohydrate binding"/>
    <property type="evidence" value="ECO:0007669"/>
    <property type="project" value="UniProtKB-UniRule"/>
</dbReference>
<accession>A0AAF3J6W1</accession>
<evidence type="ECO:0000256" key="3">
    <source>
        <dbReference type="SAM" id="MobiDB-lite"/>
    </source>
</evidence>
<keyword evidence="4" id="KW-1133">Transmembrane helix</keyword>
<dbReference type="Gene3D" id="2.60.120.200">
    <property type="match status" value="2"/>
</dbReference>
<dbReference type="SMART" id="SM00276">
    <property type="entry name" value="GLECT"/>
    <property type="match status" value="1"/>
</dbReference>
<keyword evidence="4" id="KW-0472">Membrane</keyword>
<dbReference type="AlphaFoldDB" id="A0AAF3J6W1"/>
<evidence type="ECO:0000313" key="6">
    <source>
        <dbReference type="Proteomes" id="UP000887575"/>
    </source>
</evidence>
<dbReference type="InterPro" id="IPR044156">
    <property type="entry name" value="Galectin-like"/>
</dbReference>
<dbReference type="PANTHER" id="PTHR11346:SF180">
    <property type="entry name" value="GALECTIN"/>
    <property type="match status" value="1"/>
</dbReference>
<evidence type="ECO:0000256" key="4">
    <source>
        <dbReference type="SAM" id="Phobius"/>
    </source>
</evidence>
<name>A0AAF3J6W1_9BILA</name>
<evidence type="ECO:0000256" key="1">
    <source>
        <dbReference type="ARBA" id="ARBA00022734"/>
    </source>
</evidence>